<sequence length="248" mass="29089">MLHRPAALRETGNMPPSKTHMKTCQVCRHSKPMSRLLPARLVRGGVLNLIREDYPDWQNDGYICFTCLNSYRTEYVRQLMEKDLGELDELEQEVVDSLQDNVLLSENINEEYEQSLTFGDHIADKVAEFGGSWKFIIWFGVVLIIWIIINTVFIFAGPFDPYPFILLNLILSLLAAIQAPVIMMSQNRQEDRDRIRAENDYQVNLKAEMEVRLISEKIDQLLHQEMRRFMEVQEIQMEMLNELHDKVR</sequence>
<dbReference type="InterPro" id="IPR010406">
    <property type="entry name" value="DUF1003"/>
</dbReference>
<keyword evidence="3" id="KW-1133">Transmembrane helix</keyword>
<dbReference type="AlphaFoldDB" id="A0A3B1AGS1"/>
<feature type="region of interest" description="Disordered" evidence="2">
    <location>
        <begin position="1"/>
        <end position="21"/>
    </location>
</feature>
<evidence type="ECO:0000256" key="3">
    <source>
        <dbReference type="SAM" id="Phobius"/>
    </source>
</evidence>
<dbReference type="PANTHER" id="PTHR41386:SF1">
    <property type="entry name" value="MEMBRANE PROTEIN"/>
    <property type="match status" value="1"/>
</dbReference>
<keyword evidence="3" id="KW-0472">Membrane</keyword>
<dbReference type="PANTHER" id="PTHR41386">
    <property type="entry name" value="INTEGRAL MEMBRANE PROTEIN-RELATED"/>
    <property type="match status" value="1"/>
</dbReference>
<feature type="coiled-coil region" evidence="1">
    <location>
        <begin position="80"/>
        <end position="107"/>
    </location>
</feature>
<proteinExistence type="predicted"/>
<organism evidence="4">
    <name type="scientific">hydrothermal vent metagenome</name>
    <dbReference type="NCBI Taxonomy" id="652676"/>
    <lineage>
        <taxon>unclassified sequences</taxon>
        <taxon>metagenomes</taxon>
        <taxon>ecological metagenomes</taxon>
    </lineage>
</organism>
<evidence type="ECO:0000313" key="4">
    <source>
        <dbReference type="EMBL" id="VAX02962.1"/>
    </source>
</evidence>
<keyword evidence="1" id="KW-0175">Coiled coil</keyword>
<feature type="transmembrane region" description="Helical" evidence="3">
    <location>
        <begin position="135"/>
        <end position="156"/>
    </location>
</feature>
<gene>
    <name evidence="4" type="ORF">MNBD_GAMMA20-116</name>
</gene>
<protein>
    <submittedName>
        <fullName evidence="4">Acid-resistant locus arl7</fullName>
    </submittedName>
</protein>
<reference evidence="4" key="1">
    <citation type="submission" date="2018-06" db="EMBL/GenBank/DDBJ databases">
        <authorList>
            <person name="Zhirakovskaya E."/>
        </authorList>
    </citation>
    <scope>NUCLEOTIDE SEQUENCE</scope>
</reference>
<name>A0A3B1AGS1_9ZZZZ</name>
<evidence type="ECO:0000256" key="2">
    <source>
        <dbReference type="SAM" id="MobiDB-lite"/>
    </source>
</evidence>
<keyword evidence="3" id="KW-0812">Transmembrane</keyword>
<dbReference type="Pfam" id="PF06210">
    <property type="entry name" value="DUF1003"/>
    <property type="match status" value="1"/>
</dbReference>
<feature type="transmembrane region" description="Helical" evidence="3">
    <location>
        <begin position="162"/>
        <end position="184"/>
    </location>
</feature>
<dbReference type="EMBL" id="UOFU01000303">
    <property type="protein sequence ID" value="VAX02962.1"/>
    <property type="molecule type" value="Genomic_DNA"/>
</dbReference>
<accession>A0A3B1AGS1</accession>
<evidence type="ECO:0000256" key="1">
    <source>
        <dbReference type="SAM" id="Coils"/>
    </source>
</evidence>